<reference evidence="1" key="1">
    <citation type="journal article" date="2015" name="Nature">
        <title>Complex archaea that bridge the gap between prokaryotes and eukaryotes.</title>
        <authorList>
            <person name="Spang A."/>
            <person name="Saw J.H."/>
            <person name="Jorgensen S.L."/>
            <person name="Zaremba-Niedzwiedzka K."/>
            <person name="Martijn J."/>
            <person name="Lind A.E."/>
            <person name="van Eijk R."/>
            <person name="Schleper C."/>
            <person name="Guy L."/>
            <person name="Ettema T.J."/>
        </authorList>
    </citation>
    <scope>NUCLEOTIDE SEQUENCE</scope>
</reference>
<protein>
    <submittedName>
        <fullName evidence="1">Uncharacterized protein</fullName>
    </submittedName>
</protein>
<dbReference type="EMBL" id="LAZR01001142">
    <property type="protein sequence ID" value="KKN49966.1"/>
    <property type="molecule type" value="Genomic_DNA"/>
</dbReference>
<dbReference type="AlphaFoldDB" id="A0A0F9TLL7"/>
<sequence>MATKYTVSIENAIEREFATEALANAFITKTQTLLGAATKILKNEVKPLSDDKGVVVSSVTKRLAQYP</sequence>
<accession>A0A0F9TLL7</accession>
<gene>
    <name evidence="1" type="ORF">LCGC14_0637670</name>
</gene>
<name>A0A0F9TLL7_9ZZZZ</name>
<evidence type="ECO:0000313" key="1">
    <source>
        <dbReference type="EMBL" id="KKN49966.1"/>
    </source>
</evidence>
<organism evidence="1">
    <name type="scientific">marine sediment metagenome</name>
    <dbReference type="NCBI Taxonomy" id="412755"/>
    <lineage>
        <taxon>unclassified sequences</taxon>
        <taxon>metagenomes</taxon>
        <taxon>ecological metagenomes</taxon>
    </lineage>
</organism>
<comment type="caution">
    <text evidence="1">The sequence shown here is derived from an EMBL/GenBank/DDBJ whole genome shotgun (WGS) entry which is preliminary data.</text>
</comment>
<proteinExistence type="predicted"/>